<evidence type="ECO:0000313" key="9">
    <source>
        <dbReference type="EMBL" id="AFO96711.1"/>
    </source>
</evidence>
<dbReference type="PANTHER" id="PTHR12190">
    <property type="entry name" value="A-KINASE ANCHOR PROTEIN AKAP 8"/>
    <property type="match status" value="1"/>
</dbReference>
<proteinExistence type="evidence at transcript level"/>
<evidence type="ECO:0000256" key="2">
    <source>
        <dbReference type="ARBA" id="ARBA00022723"/>
    </source>
</evidence>
<dbReference type="GO" id="GO:0003677">
    <property type="term" value="F:DNA binding"/>
    <property type="evidence" value="ECO:0007669"/>
    <property type="project" value="InterPro"/>
</dbReference>
<feature type="compositionally biased region" description="Gly residues" evidence="7">
    <location>
        <begin position="556"/>
        <end position="578"/>
    </location>
</feature>
<feature type="region of interest" description="Disordered" evidence="7">
    <location>
        <begin position="1"/>
        <end position="21"/>
    </location>
</feature>
<dbReference type="PANTHER" id="PTHR12190:SF6">
    <property type="entry name" value="A-KINASE ANCHOR PROTEIN 8"/>
    <property type="match status" value="1"/>
</dbReference>
<accession>V9KFR9</accession>
<keyword evidence="4" id="KW-0863">Zinc-finger</keyword>
<evidence type="ECO:0000256" key="5">
    <source>
        <dbReference type="ARBA" id="ARBA00022833"/>
    </source>
</evidence>
<reference evidence="9" key="1">
    <citation type="journal article" date="2014" name="Nature">
        <title>Elephant shark genome provides unique insights into gnathostome evolution.</title>
        <authorList>
            <consortium name="International Elephant Shark Genome Sequencing Consortium"/>
            <person name="Venkatesh B."/>
            <person name="Lee A.P."/>
            <person name="Ravi V."/>
            <person name="Maurya A.K."/>
            <person name="Lian M.M."/>
            <person name="Swann J.B."/>
            <person name="Ohta Y."/>
            <person name="Flajnik M.F."/>
            <person name="Sutoh Y."/>
            <person name="Kasahara M."/>
            <person name="Hoon S."/>
            <person name="Gangu V."/>
            <person name="Roy S.W."/>
            <person name="Irimia M."/>
            <person name="Korzh V."/>
            <person name="Kondrychyn I."/>
            <person name="Lim Z.W."/>
            <person name="Tay B.H."/>
            <person name="Tohari S."/>
            <person name="Kong K.W."/>
            <person name="Ho S."/>
            <person name="Lorente-Galdos B."/>
            <person name="Quilez J."/>
            <person name="Marques-Bonet T."/>
            <person name="Raney B.J."/>
            <person name="Ingham P.W."/>
            <person name="Tay A."/>
            <person name="Hillier L.W."/>
            <person name="Minx P."/>
            <person name="Boehm T."/>
            <person name="Wilson R.K."/>
            <person name="Brenner S."/>
            <person name="Warren W.C."/>
        </authorList>
    </citation>
    <scope>NUCLEOTIDE SEQUENCE</scope>
    <source>
        <tissue evidence="9">Liver</tissue>
    </source>
</reference>
<keyword evidence="2" id="KW-0479">Metal-binding</keyword>
<evidence type="ECO:0000256" key="1">
    <source>
        <dbReference type="ARBA" id="ARBA00004123"/>
    </source>
</evidence>
<organism evidence="9">
    <name type="scientific">Callorhinchus milii</name>
    <name type="common">Ghost shark</name>
    <dbReference type="NCBI Taxonomy" id="7868"/>
    <lineage>
        <taxon>Eukaryota</taxon>
        <taxon>Metazoa</taxon>
        <taxon>Chordata</taxon>
        <taxon>Craniata</taxon>
        <taxon>Vertebrata</taxon>
        <taxon>Chondrichthyes</taxon>
        <taxon>Holocephali</taxon>
        <taxon>Chimaeriformes</taxon>
        <taxon>Callorhinchidae</taxon>
        <taxon>Callorhinchus</taxon>
    </lineage>
</organism>
<comment type="subcellular location">
    <subcellularLocation>
        <location evidence="1">Nucleus</location>
    </subcellularLocation>
</comment>
<feature type="compositionally biased region" description="Acidic residues" evidence="7">
    <location>
        <begin position="319"/>
        <end position="334"/>
    </location>
</feature>
<dbReference type="AlphaFoldDB" id="V9KFR9"/>
<keyword evidence="5" id="KW-0862">Zinc</keyword>
<protein>
    <submittedName>
        <fullName evidence="9">A-kinase anchor protein 8-like protein</fullName>
    </submittedName>
</protein>
<feature type="compositionally biased region" description="Basic and acidic residues" evidence="7">
    <location>
        <begin position="309"/>
        <end position="318"/>
    </location>
</feature>
<evidence type="ECO:0000256" key="6">
    <source>
        <dbReference type="ARBA" id="ARBA00023242"/>
    </source>
</evidence>
<feature type="compositionally biased region" description="Basic and acidic residues" evidence="7">
    <location>
        <begin position="175"/>
        <end position="188"/>
    </location>
</feature>
<name>V9KFR9_CALMI</name>
<feature type="compositionally biased region" description="Basic and acidic residues" evidence="7">
    <location>
        <begin position="588"/>
        <end position="611"/>
    </location>
</feature>
<feature type="region of interest" description="Disordered" evidence="7">
    <location>
        <begin position="532"/>
        <end position="685"/>
    </location>
</feature>
<feature type="domain" description="C2H2 AKAP95-type" evidence="8">
    <location>
        <begin position="382"/>
        <end position="404"/>
    </location>
</feature>
<dbReference type="GO" id="GO:0008270">
    <property type="term" value="F:zinc ion binding"/>
    <property type="evidence" value="ECO:0007669"/>
    <property type="project" value="UniProtKB-KW"/>
</dbReference>
<keyword evidence="9" id="KW-0418">Kinase</keyword>
<evidence type="ECO:0000256" key="3">
    <source>
        <dbReference type="ARBA" id="ARBA00022737"/>
    </source>
</evidence>
<feature type="compositionally biased region" description="Acidic residues" evidence="7">
    <location>
        <begin position="540"/>
        <end position="555"/>
    </location>
</feature>
<dbReference type="GO" id="GO:0034237">
    <property type="term" value="F:protein kinase A regulatory subunit binding"/>
    <property type="evidence" value="ECO:0007669"/>
    <property type="project" value="TreeGrafter"/>
</dbReference>
<dbReference type="GO" id="GO:0016363">
    <property type="term" value="C:nuclear matrix"/>
    <property type="evidence" value="ECO:0007669"/>
    <property type="project" value="TreeGrafter"/>
</dbReference>
<keyword evidence="3" id="KW-0677">Repeat</keyword>
<dbReference type="InterPro" id="IPR034736">
    <property type="entry name" value="ZF_C2H2_AKAP95"/>
</dbReference>
<evidence type="ECO:0000259" key="8">
    <source>
        <dbReference type="PROSITE" id="PS51799"/>
    </source>
</evidence>
<keyword evidence="9" id="KW-0808">Transferase</keyword>
<feature type="compositionally biased region" description="Basic and acidic residues" evidence="7">
    <location>
        <begin position="339"/>
        <end position="351"/>
    </location>
</feature>
<dbReference type="Pfam" id="PF04988">
    <property type="entry name" value="AKAP95"/>
    <property type="match status" value="1"/>
</dbReference>
<keyword evidence="6" id="KW-0539">Nucleus</keyword>
<feature type="domain" description="C2H2 AKAP95-type" evidence="8">
    <location>
        <begin position="475"/>
        <end position="498"/>
    </location>
</feature>
<feature type="region of interest" description="Disordered" evidence="7">
    <location>
        <begin position="175"/>
        <end position="220"/>
    </location>
</feature>
<dbReference type="GO" id="GO:0016301">
    <property type="term" value="F:kinase activity"/>
    <property type="evidence" value="ECO:0007669"/>
    <property type="project" value="UniProtKB-KW"/>
</dbReference>
<feature type="compositionally biased region" description="Acidic residues" evidence="7">
    <location>
        <begin position="664"/>
        <end position="685"/>
    </location>
</feature>
<feature type="compositionally biased region" description="Acidic residues" evidence="7">
    <location>
        <begin position="620"/>
        <end position="631"/>
    </location>
</feature>
<dbReference type="EMBL" id="JW864194">
    <property type="protein sequence ID" value="AFO96711.1"/>
    <property type="molecule type" value="mRNA"/>
</dbReference>
<feature type="compositionally biased region" description="Gly residues" evidence="7">
    <location>
        <begin position="262"/>
        <end position="271"/>
    </location>
</feature>
<dbReference type="InterPro" id="IPR007071">
    <property type="entry name" value="AKAP95"/>
</dbReference>
<feature type="compositionally biased region" description="Basic residues" evidence="7">
    <location>
        <begin position="272"/>
        <end position="283"/>
    </location>
</feature>
<feature type="region of interest" description="Disordered" evidence="7">
    <location>
        <begin position="79"/>
        <end position="107"/>
    </location>
</feature>
<evidence type="ECO:0000256" key="7">
    <source>
        <dbReference type="SAM" id="MobiDB-lite"/>
    </source>
</evidence>
<feature type="region of interest" description="Disordered" evidence="7">
    <location>
        <begin position="259"/>
        <end position="371"/>
    </location>
</feature>
<sequence length="685" mass="77089">MDSHYAGYDASGAWNTGATNSQRYDGYDYSYTQDNIPCSDTNYGYNAGSNTWEPPKNVATDTIIAKINQRLDMLSQLETENQTQEEPYQETYQESYQEPYQEQYQEPYQESYDENRYFVGRQYKQEEEYAPYESYDSRSSLNDQDLYRSGYGYSEYGPNYSDSYGGRYDHYDSSYETRHDPYQNRRDLYGPSYHRGQNWSRDRPPYNRANRNDPFMSPGSGRMSARWNELSMGGRGPNAAPARNLPSLFSPNIIPMDLFRGQGSGRPLGGGRQRRRERIRGKVKGVNNGGKTIGFGRKRKQSTNSPDEPDSKYVKTEDGDGSDAEDDGDGDESGDGAMGEDKEYTEREEKKPKRFPTMQERKKLNKPKKNRDRLAERIMYACSVCKFRTFEDEEINTHMDSKFHKETFTFIGTKLENQAEDFLHEYIVNKVKKTQKRREKIGDKTILKKQLMQHQDLLQDVGLEHFMKKVEATHCVACDLFVPMQFTHLMRHLRTPQHCRNRKGMLERAKKGSLVVAKSILNNRNISTMLEKYNKGENPFTDDDPEKEDDEDGDGAGEGGEGAGEGAEGGGEVEGAGEGADDDGEAEGVAKEGDGEVKEATPTDQGEKQEEAAEGNASDAEAETAEAEGELAEVQGGEGDSPAEPAVGGKGAGAQPEMGKEPAEESLTDEEDEELLEGGDEEDLE</sequence>
<evidence type="ECO:0000256" key="4">
    <source>
        <dbReference type="ARBA" id="ARBA00022771"/>
    </source>
</evidence>
<dbReference type="PROSITE" id="PS51799">
    <property type="entry name" value="ZF_C2H2_AKAP95"/>
    <property type="match status" value="2"/>
</dbReference>